<dbReference type="InterPro" id="IPR026960">
    <property type="entry name" value="RVT-Znf"/>
</dbReference>
<dbReference type="Pfam" id="PF13966">
    <property type="entry name" value="zf-RVT"/>
    <property type="match status" value="1"/>
</dbReference>
<evidence type="ECO:0000259" key="3">
    <source>
        <dbReference type="Pfam" id="PF13966"/>
    </source>
</evidence>
<comment type="caution">
    <text evidence="4">The sequence shown here is derived from an EMBL/GenBank/DDBJ whole genome shotgun (WGS) entry which is preliminary data.</text>
</comment>
<dbReference type="PANTHER" id="PTHR33116">
    <property type="entry name" value="REVERSE TRANSCRIPTASE ZINC-BINDING DOMAIN-CONTAINING PROTEIN-RELATED-RELATED"/>
    <property type="match status" value="1"/>
</dbReference>
<reference evidence="4 5" key="1">
    <citation type="submission" date="2023-03" db="EMBL/GenBank/DDBJ databases">
        <title>WGS of Gossypium arboreum.</title>
        <authorList>
            <person name="Yu D."/>
        </authorList>
    </citation>
    <scope>NUCLEOTIDE SEQUENCE [LARGE SCALE GENOMIC DNA]</scope>
    <source>
        <tissue evidence="4">Leaf</tissue>
    </source>
</reference>
<feature type="domain" description="Reverse transcriptase zinc-binding" evidence="3">
    <location>
        <begin position="417"/>
        <end position="488"/>
    </location>
</feature>
<accession>A0ABR0NXR9</accession>
<sequence>MKEVARTYFQNLFSAGRRGNYNHILSGIDQCIFDEDSSKLKERYTKEEIWEALKEMGPTKVPEDDGFSALFYQKCWSIIGEDTTSFRLNFLNEECIRAWISDNVLLAYELLHTLKQKRVGKKGLMAVKLDMSKIYDRVEWKFVEGVMKKMGFDSDWVDSLMKCVTTVSYSVVFNGFTGQYFTPSRDLRQGDPLSPFLFLFCGEGLSSLISSNTQEGEKRVVTRVLGVRSSNNPERYLGLPNLVGRKKKESFQSLKDRLLQRIDNWSIKHLSQGGNEVFIKTVLQSIPTYSMACFLLPKTLCSELEGNSPLLTWKSVWATKGLLEKGLCWRVGKGDRISIWSDIWIPNVEENRLQNQISNVNIEFVSDLIDEKSRLWKTKLLVNTFHTEIVKKIMQILLARAVHDYFQVWGGEPSGNFSVRSAYKLLQRATLVPSNNNLQAEIKTFYRKLWNLHVPSKLKIIVWKISWNYIPTLANLKIKRVAVETQCPRKFGNGLLGFSTGEQANSVVFFAVDYGSSGQVLHSDVASPFTTEAFAGLDAIRLGSSMGFNACMILGDSKTVIKKCQSADYDRSVIGALIRDIQLLKIHFQDLGFLFIPKSENLFAHFTARKTLKENENHYLEAGVSSWVQIEVERLKSRAPD</sequence>
<evidence type="ECO:0008006" key="6">
    <source>
        <dbReference type="Google" id="ProtNLM"/>
    </source>
</evidence>
<proteinExistence type="predicted"/>
<evidence type="ECO:0000313" key="5">
    <source>
        <dbReference type="Proteomes" id="UP001358586"/>
    </source>
</evidence>
<evidence type="ECO:0000259" key="1">
    <source>
        <dbReference type="Pfam" id="PF00078"/>
    </source>
</evidence>
<organism evidence="4 5">
    <name type="scientific">Gossypium arboreum</name>
    <name type="common">Tree cotton</name>
    <name type="synonym">Gossypium nanking</name>
    <dbReference type="NCBI Taxonomy" id="29729"/>
    <lineage>
        <taxon>Eukaryota</taxon>
        <taxon>Viridiplantae</taxon>
        <taxon>Streptophyta</taxon>
        <taxon>Embryophyta</taxon>
        <taxon>Tracheophyta</taxon>
        <taxon>Spermatophyta</taxon>
        <taxon>Magnoliopsida</taxon>
        <taxon>eudicotyledons</taxon>
        <taxon>Gunneridae</taxon>
        <taxon>Pentapetalae</taxon>
        <taxon>rosids</taxon>
        <taxon>malvids</taxon>
        <taxon>Malvales</taxon>
        <taxon>Malvaceae</taxon>
        <taxon>Malvoideae</taxon>
        <taxon>Gossypium</taxon>
    </lineage>
</organism>
<name>A0ABR0NXR9_GOSAR</name>
<keyword evidence="5" id="KW-1185">Reference proteome</keyword>
<evidence type="ECO:0000313" key="4">
    <source>
        <dbReference type="EMBL" id="KAK5810730.1"/>
    </source>
</evidence>
<evidence type="ECO:0000259" key="2">
    <source>
        <dbReference type="Pfam" id="PF13456"/>
    </source>
</evidence>
<feature type="domain" description="Reverse transcriptase" evidence="1">
    <location>
        <begin position="115"/>
        <end position="211"/>
    </location>
</feature>
<dbReference type="EMBL" id="JARKNE010000008">
    <property type="protein sequence ID" value="KAK5810730.1"/>
    <property type="molecule type" value="Genomic_DNA"/>
</dbReference>
<dbReference type="InterPro" id="IPR044730">
    <property type="entry name" value="RNase_H-like_dom_plant"/>
</dbReference>
<gene>
    <name evidence="4" type="ORF">PVK06_026047</name>
</gene>
<feature type="domain" description="RNase H type-1" evidence="2">
    <location>
        <begin position="523"/>
        <end position="610"/>
    </location>
</feature>
<dbReference type="Proteomes" id="UP001358586">
    <property type="component" value="Chromosome 8"/>
</dbReference>
<dbReference type="InterPro" id="IPR002156">
    <property type="entry name" value="RNaseH_domain"/>
</dbReference>
<dbReference type="Pfam" id="PF13456">
    <property type="entry name" value="RVT_3"/>
    <property type="match status" value="1"/>
</dbReference>
<protein>
    <recommendedName>
        <fullName evidence="6">Reverse transcriptase</fullName>
    </recommendedName>
</protein>
<dbReference type="InterPro" id="IPR000477">
    <property type="entry name" value="RT_dom"/>
</dbReference>
<dbReference type="PANTHER" id="PTHR33116:SF86">
    <property type="entry name" value="REVERSE TRANSCRIPTASE DOMAIN-CONTAINING PROTEIN"/>
    <property type="match status" value="1"/>
</dbReference>
<dbReference type="Pfam" id="PF00078">
    <property type="entry name" value="RVT_1"/>
    <property type="match status" value="1"/>
</dbReference>
<dbReference type="CDD" id="cd06222">
    <property type="entry name" value="RNase_H_like"/>
    <property type="match status" value="1"/>
</dbReference>